<comment type="caution">
    <text evidence="6">The sequence shown here is derived from an EMBL/GenBank/DDBJ whole genome shotgun (WGS) entry which is preliminary data.</text>
</comment>
<proteinExistence type="inferred from homology"/>
<dbReference type="OMA" id="KHTGPYP"/>
<reference evidence="6" key="1">
    <citation type="journal article" date="2019" name="BMC Genomics">
        <title>A new reference genome for Sorghum bicolor reveals high levels of sequence similarity between sweet and grain genotypes: implications for the genetics of sugar metabolism.</title>
        <authorList>
            <person name="Cooper E.A."/>
            <person name="Brenton Z.W."/>
            <person name="Flinn B.S."/>
            <person name="Jenkins J."/>
            <person name="Shu S."/>
            <person name="Flowers D."/>
            <person name="Luo F."/>
            <person name="Wang Y."/>
            <person name="Xia P."/>
            <person name="Barry K."/>
            <person name="Daum C."/>
            <person name="Lipzen A."/>
            <person name="Yoshinaga Y."/>
            <person name="Schmutz J."/>
            <person name="Saski C."/>
            <person name="Vermerris W."/>
            <person name="Kresovich S."/>
        </authorList>
    </citation>
    <scope>NUCLEOTIDE SEQUENCE</scope>
</reference>
<feature type="domain" description="PPIase cyclophilin-type" evidence="5">
    <location>
        <begin position="8"/>
        <end position="175"/>
    </location>
</feature>
<reference evidence="6" key="2">
    <citation type="submission" date="2020-10" db="EMBL/GenBank/DDBJ databases">
        <authorList>
            <person name="Cooper E.A."/>
            <person name="Brenton Z.W."/>
            <person name="Flinn B.S."/>
            <person name="Jenkins J."/>
            <person name="Shu S."/>
            <person name="Flowers D."/>
            <person name="Luo F."/>
            <person name="Wang Y."/>
            <person name="Xia P."/>
            <person name="Barry K."/>
            <person name="Daum C."/>
            <person name="Lipzen A."/>
            <person name="Yoshinaga Y."/>
            <person name="Schmutz J."/>
            <person name="Saski C."/>
            <person name="Vermerris W."/>
            <person name="Kresovich S."/>
        </authorList>
    </citation>
    <scope>NUCLEOTIDE SEQUENCE</scope>
</reference>
<evidence type="ECO:0000259" key="5">
    <source>
        <dbReference type="PROSITE" id="PS50072"/>
    </source>
</evidence>
<dbReference type="Proteomes" id="UP000807115">
    <property type="component" value="Chromosome 7"/>
</dbReference>
<evidence type="ECO:0000256" key="1">
    <source>
        <dbReference type="ARBA" id="ARBA00007365"/>
    </source>
</evidence>
<keyword evidence="3 4" id="KW-0413">Isomerase</keyword>
<dbReference type="GO" id="GO:0003755">
    <property type="term" value="F:peptidyl-prolyl cis-trans isomerase activity"/>
    <property type="evidence" value="ECO:0007669"/>
    <property type="project" value="UniProtKB-UniRule"/>
</dbReference>
<protein>
    <recommendedName>
        <fullName evidence="4">Peptidyl-prolyl cis-trans isomerase</fullName>
        <shortName evidence="4">PPIase</shortName>
        <ecNumber evidence="4">5.2.1.8</ecNumber>
    </recommendedName>
</protein>
<organism evidence="6 7">
    <name type="scientific">Sorghum bicolor</name>
    <name type="common">Sorghum</name>
    <name type="synonym">Sorghum vulgare</name>
    <dbReference type="NCBI Taxonomy" id="4558"/>
    <lineage>
        <taxon>Eukaryota</taxon>
        <taxon>Viridiplantae</taxon>
        <taxon>Streptophyta</taxon>
        <taxon>Embryophyta</taxon>
        <taxon>Tracheophyta</taxon>
        <taxon>Spermatophyta</taxon>
        <taxon>Magnoliopsida</taxon>
        <taxon>Liliopsida</taxon>
        <taxon>Poales</taxon>
        <taxon>Poaceae</taxon>
        <taxon>PACMAD clade</taxon>
        <taxon>Panicoideae</taxon>
        <taxon>Andropogonodae</taxon>
        <taxon>Andropogoneae</taxon>
        <taxon>Sorghinae</taxon>
        <taxon>Sorghum</taxon>
    </lineage>
</organism>
<dbReference type="SUPFAM" id="SSF50891">
    <property type="entry name" value="Cyclophilin-like"/>
    <property type="match status" value="1"/>
</dbReference>
<dbReference type="PROSITE" id="PS50072">
    <property type="entry name" value="CSA_PPIASE_2"/>
    <property type="match status" value="1"/>
</dbReference>
<evidence type="ECO:0000256" key="3">
    <source>
        <dbReference type="ARBA" id="ARBA00023235"/>
    </source>
</evidence>
<evidence type="ECO:0000313" key="6">
    <source>
        <dbReference type="EMBL" id="KAG0524652.1"/>
    </source>
</evidence>
<dbReference type="Gene3D" id="2.40.100.10">
    <property type="entry name" value="Cyclophilin-like"/>
    <property type="match status" value="1"/>
</dbReference>
<dbReference type="EMBL" id="CM027686">
    <property type="protein sequence ID" value="KAG0524652.1"/>
    <property type="molecule type" value="Genomic_DNA"/>
</dbReference>
<dbReference type="EC" id="5.2.1.8" evidence="4"/>
<dbReference type="InterPro" id="IPR024936">
    <property type="entry name" value="Cyclophilin-type_PPIase"/>
</dbReference>
<dbReference type="AlphaFoldDB" id="A0A921UAB3"/>
<sequence>MAVNPRVFLDITIGGIQQDRVEIDLYRDEVPLVAENFRILCTKDRPVSFKDSIFPYIIRDLVCQGGNLKERDGTRFGTIYGDKFPDVEMSGRRHRPFDLITAHAVPKIPRKHTGPYPYTCGSQFFICFKAAPIFDDQHVVFGTVATGRKTVLNMSAAGSCSGIPTQVVKVVDCGQIW</sequence>
<dbReference type="OrthoDB" id="193499at2759"/>
<comment type="catalytic activity">
    <reaction evidence="4">
        <text>[protein]-peptidylproline (omega=180) = [protein]-peptidylproline (omega=0)</text>
        <dbReference type="Rhea" id="RHEA:16237"/>
        <dbReference type="Rhea" id="RHEA-COMP:10747"/>
        <dbReference type="Rhea" id="RHEA-COMP:10748"/>
        <dbReference type="ChEBI" id="CHEBI:83833"/>
        <dbReference type="ChEBI" id="CHEBI:83834"/>
        <dbReference type="EC" id="5.2.1.8"/>
    </reaction>
</comment>
<name>A0A921UAB3_SORBI</name>
<accession>A0A921UAB3</accession>
<dbReference type="Gramene" id="EES14301">
    <property type="protein sequence ID" value="EES14301"/>
    <property type="gene ID" value="SORBI_3007G216700"/>
</dbReference>
<dbReference type="InterPro" id="IPR029000">
    <property type="entry name" value="Cyclophilin-like_dom_sf"/>
</dbReference>
<gene>
    <name evidence="6" type="ORF">BDA96_07G230200</name>
</gene>
<evidence type="ECO:0000256" key="4">
    <source>
        <dbReference type="RuleBase" id="RU363019"/>
    </source>
</evidence>
<dbReference type="PANTHER" id="PTHR11071">
    <property type="entry name" value="PEPTIDYL-PROLYL CIS-TRANS ISOMERASE"/>
    <property type="match status" value="1"/>
</dbReference>
<dbReference type="PANTHER" id="PTHR11071:SF561">
    <property type="entry name" value="PEPTIDYL-PROLYL CIS-TRANS ISOMERASE D-RELATED"/>
    <property type="match status" value="1"/>
</dbReference>
<comment type="function">
    <text evidence="4">PPIases accelerate the folding of proteins. It catalyzes the cis-trans isomerization of proline imidic peptide bonds in oligopeptides.</text>
</comment>
<dbReference type="PRINTS" id="PR00153">
    <property type="entry name" value="CSAPPISMRASE"/>
</dbReference>
<dbReference type="Pfam" id="PF00160">
    <property type="entry name" value="Pro_isomerase"/>
    <property type="match status" value="1"/>
</dbReference>
<dbReference type="InterPro" id="IPR002130">
    <property type="entry name" value="Cyclophilin-type_PPIase_dom"/>
</dbReference>
<keyword evidence="2 4" id="KW-0697">Rotamase</keyword>
<evidence type="ECO:0000313" key="7">
    <source>
        <dbReference type="Proteomes" id="UP000807115"/>
    </source>
</evidence>
<comment type="similarity">
    <text evidence="1 4">Belongs to the cyclophilin-type PPIase family.</text>
</comment>
<evidence type="ECO:0000256" key="2">
    <source>
        <dbReference type="ARBA" id="ARBA00023110"/>
    </source>
</evidence>
<dbReference type="PIRSF" id="PIRSF001467">
    <property type="entry name" value="Peptidylpro_ismrse"/>
    <property type="match status" value="1"/>
</dbReference>